<dbReference type="KEGG" id="bgp:BGL_1c20240"/>
<dbReference type="GO" id="GO:0016829">
    <property type="term" value="F:lyase activity"/>
    <property type="evidence" value="ECO:0007669"/>
    <property type="project" value="UniProtKB-KW"/>
</dbReference>
<name>A0A0B6RT22_BURPL</name>
<dbReference type="RefSeq" id="WP_052498321.1">
    <property type="nucleotide sequence ID" value="NZ_BSTO01000009.1"/>
</dbReference>
<dbReference type="PANTHER" id="PTHR30272:SF1">
    <property type="entry name" value="3-HYDROXYACYL-[ACYL-CARRIER-PROTEIN] DEHYDRATASE"/>
    <property type="match status" value="1"/>
</dbReference>
<dbReference type="Gene3D" id="3.10.129.10">
    <property type="entry name" value="Hotdog Thioesterase"/>
    <property type="match status" value="1"/>
</dbReference>
<accession>A0A0B6RT22</accession>
<dbReference type="PANTHER" id="PTHR30272">
    <property type="entry name" value="3-HYDROXYACYL-[ACYL-CARRIER-PROTEIN] DEHYDRATASE"/>
    <property type="match status" value="1"/>
</dbReference>
<keyword evidence="1" id="KW-0456">Lyase</keyword>
<evidence type="ECO:0000256" key="1">
    <source>
        <dbReference type="ARBA" id="ARBA00023239"/>
    </source>
</evidence>
<gene>
    <name evidence="3" type="ORF">BGL_1c20240</name>
</gene>
<evidence type="ECO:0000313" key="3">
    <source>
        <dbReference type="EMBL" id="AJK46533.1"/>
    </source>
</evidence>
<feature type="domain" description="ApeI dehydratase-like" evidence="2">
    <location>
        <begin position="65"/>
        <end position="135"/>
    </location>
</feature>
<dbReference type="SUPFAM" id="SSF54637">
    <property type="entry name" value="Thioesterase/thiol ester dehydrase-isomerase"/>
    <property type="match status" value="1"/>
</dbReference>
<dbReference type="HOGENOM" id="CLU_078912_3_3_4"/>
<dbReference type="InterPro" id="IPR013114">
    <property type="entry name" value="FabA_FabZ"/>
</dbReference>
<dbReference type="AlphaFoldDB" id="A0A0B6RT22"/>
<dbReference type="Pfam" id="PF22818">
    <property type="entry name" value="ApeI-like"/>
    <property type="match status" value="1"/>
</dbReference>
<reference evidence="3 4" key="2">
    <citation type="journal article" date="2016" name="Appl. Microbiol. Biotechnol.">
        <title>Mutations improving production and secretion of extracellular lipase by Burkholderia glumae PG1.</title>
        <authorList>
            <person name="Knapp A."/>
            <person name="Voget S."/>
            <person name="Gao R."/>
            <person name="Zaburannyi N."/>
            <person name="Krysciak D."/>
            <person name="Breuer M."/>
            <person name="Hauer B."/>
            <person name="Streit W.R."/>
            <person name="Muller R."/>
            <person name="Daniel R."/>
            <person name="Jaeger K.E."/>
        </authorList>
    </citation>
    <scope>NUCLEOTIDE SEQUENCE [LARGE SCALE GENOMIC DNA]</scope>
    <source>
        <strain evidence="3 4">PG1</strain>
    </source>
</reference>
<organism evidence="3 4">
    <name type="scientific">Burkholderia plantarii</name>
    <dbReference type="NCBI Taxonomy" id="41899"/>
    <lineage>
        <taxon>Bacteria</taxon>
        <taxon>Pseudomonadati</taxon>
        <taxon>Pseudomonadota</taxon>
        <taxon>Betaproteobacteria</taxon>
        <taxon>Burkholderiales</taxon>
        <taxon>Burkholderiaceae</taxon>
        <taxon>Burkholderia</taxon>
    </lineage>
</organism>
<dbReference type="InterPro" id="IPR054545">
    <property type="entry name" value="ApeI-like"/>
</dbReference>
<evidence type="ECO:0000313" key="4">
    <source>
        <dbReference type="Proteomes" id="UP000031838"/>
    </source>
</evidence>
<dbReference type="KEGG" id="bpla:bpln_1g18760"/>
<keyword evidence="4" id="KW-1185">Reference proteome</keyword>
<sequence length="173" mass="18013">MTPARSLAAAAADAFAALDAGATLDAGTALGPDAVTRLLAHRAPFLFVRHAQVAADGLAIRGFQHFAPDEPWFAGHFPDAPIVPGVLLVEFVAQTANLLVGHRRDGEARCHLVGVRNARFLQPVLPGQALEACVTLPAGSAAPRAGAVANFEAVVLRGTERCMSATVTLYLTQ</sequence>
<proteinExistence type="predicted"/>
<dbReference type="InterPro" id="IPR029069">
    <property type="entry name" value="HotDog_dom_sf"/>
</dbReference>
<dbReference type="Proteomes" id="UP000031838">
    <property type="component" value="Chromosome 1"/>
</dbReference>
<protein>
    <submittedName>
        <fullName evidence="3">(3R)-hydoxymyristoyl-(Acyl-carrier-protein)dehydratase</fullName>
    </submittedName>
</protein>
<dbReference type="EMBL" id="CP002580">
    <property type="protein sequence ID" value="AJK46533.1"/>
    <property type="molecule type" value="Genomic_DNA"/>
</dbReference>
<reference evidence="4" key="1">
    <citation type="submission" date="2011-03" db="EMBL/GenBank/DDBJ databases">
        <authorList>
            <person name="Voget S."/>
            <person name="Streit W.R."/>
            <person name="Jaeger K.E."/>
            <person name="Daniel R."/>
        </authorList>
    </citation>
    <scope>NUCLEOTIDE SEQUENCE [LARGE SCALE GENOMIC DNA]</scope>
    <source>
        <strain evidence="4">PG1</strain>
    </source>
</reference>
<dbReference type="OrthoDB" id="9787658at2"/>
<evidence type="ECO:0000259" key="2">
    <source>
        <dbReference type="Pfam" id="PF22818"/>
    </source>
</evidence>